<comment type="caution">
    <text evidence="1">The sequence shown here is derived from an EMBL/GenBank/DDBJ whole genome shotgun (WGS) entry which is preliminary data.</text>
</comment>
<evidence type="ECO:0000313" key="2">
    <source>
        <dbReference type="Proteomes" id="UP000824890"/>
    </source>
</evidence>
<gene>
    <name evidence="1" type="ORF">HID58_074598</name>
</gene>
<keyword evidence="2" id="KW-1185">Reference proteome</keyword>
<dbReference type="EMBL" id="JAGKQM010000017">
    <property type="protein sequence ID" value="KAH0867576.1"/>
    <property type="molecule type" value="Genomic_DNA"/>
</dbReference>
<protein>
    <submittedName>
        <fullName evidence="1">Uncharacterized protein</fullName>
    </submittedName>
</protein>
<organism evidence="1 2">
    <name type="scientific">Brassica napus</name>
    <name type="common">Rape</name>
    <dbReference type="NCBI Taxonomy" id="3708"/>
    <lineage>
        <taxon>Eukaryota</taxon>
        <taxon>Viridiplantae</taxon>
        <taxon>Streptophyta</taxon>
        <taxon>Embryophyta</taxon>
        <taxon>Tracheophyta</taxon>
        <taxon>Spermatophyta</taxon>
        <taxon>Magnoliopsida</taxon>
        <taxon>eudicotyledons</taxon>
        <taxon>Gunneridae</taxon>
        <taxon>Pentapetalae</taxon>
        <taxon>rosids</taxon>
        <taxon>malvids</taxon>
        <taxon>Brassicales</taxon>
        <taxon>Brassicaceae</taxon>
        <taxon>Brassiceae</taxon>
        <taxon>Brassica</taxon>
    </lineage>
</organism>
<evidence type="ECO:0000313" key="1">
    <source>
        <dbReference type="EMBL" id="KAH0867576.1"/>
    </source>
</evidence>
<proteinExistence type="predicted"/>
<dbReference type="Proteomes" id="UP000824890">
    <property type="component" value="Unassembled WGS sequence"/>
</dbReference>
<reference evidence="1 2" key="1">
    <citation type="submission" date="2021-05" db="EMBL/GenBank/DDBJ databases">
        <title>Genome Assembly of Synthetic Allotetraploid Brassica napus Reveals Homoeologous Exchanges between Subgenomes.</title>
        <authorList>
            <person name="Davis J.T."/>
        </authorList>
    </citation>
    <scope>NUCLEOTIDE SEQUENCE [LARGE SCALE GENOMIC DNA]</scope>
    <source>
        <strain evidence="2">cv. Da-Ae</strain>
        <tissue evidence="1">Seedling</tissue>
    </source>
</reference>
<accession>A0ABQ7YH74</accession>
<name>A0ABQ7YH74_BRANA</name>
<sequence length="218" mass="23593">MVLVEMTETGGDLRGVAGNLAAWGSSPAARVVTACLLGFLNGLGKNTLIFPFLSVINVLSLDMSLDAANVSDVVSDVTTPLPKSILDQHNGHIASPQAKIMESQPGRIPFVQSMRAWLKPHHFTPSPIPPEPGTPRQGVTEAVKKIASLWPTIGKAISNKQSQMNGLVLPVENTPPPIFKDKKILHFPRPARMNQASRNLFRDVEPIQIGWHTSSDDS</sequence>